<evidence type="ECO:0000256" key="4">
    <source>
        <dbReference type="ARBA" id="ARBA00022694"/>
    </source>
</evidence>
<evidence type="ECO:0000256" key="2">
    <source>
        <dbReference type="ARBA" id="ARBA00009375"/>
    </source>
</evidence>
<evidence type="ECO:0000313" key="9">
    <source>
        <dbReference type="Proteomes" id="UP001244341"/>
    </source>
</evidence>
<keyword evidence="6" id="KW-0413">Isomerase</keyword>
<name>A0ABY8UK06_TETOB</name>
<dbReference type="Gene3D" id="3.30.70.660">
    <property type="entry name" value="Pseudouridine synthase I, catalytic domain, C-terminal subdomain"/>
    <property type="match status" value="1"/>
</dbReference>
<keyword evidence="5" id="KW-0809">Transit peptide</keyword>
<sequence>MRNPQCSQQQCRSNNAHMAMLQSSRVPRSSGEGVLFPALRRVKLIPEEAQAEVASLAYSRCGRTDKGVSALGQVLALRLRSSALAGQPLPPAAAELDYPSLLNKALPDTIRVLGWADAAPEFSARFDCRDRKYKYFMVQDGGLDLAAMNAAAQHLVGEHDFRNFCKADVAQVKNFRREVLAATIEPAAVRCPGMSVVALRIKGTAFLWHQARARLMAEVMTDGRMSHYSELYQPCPVEEFLSKELGVWSYNVMLFAVANPALQVFDLESQVRPAVRSLKAANIDVTDIWFVITKHLEILTEPIALQRWLDFLSLQALDSRHMANFLLKAPDALFTSCTQAQALQVLGWLKALGVKQEYLFPRVLCPCPTILLQDVTTHLQPIVSHLTSLGLEPQHISRMACVHPELLLISVDAQLQPLVSYLEGLGCSTCQVARLLLEVPQALGGRPPQALFGARVEALRQLGVDAPTLRQMTGRSTAWLTMQGAPAEQISHLRQEMGFSTEQVRALVTACPAILSEKPLELQRKADFLTATLNMERGDCLAHPGYLGASLMQVIGPRHAFAVSKGLEAKLQSPGAACSSSNVRSKGGAWGWDLSLLVAGEDVDFADALGASVNEYEGFRTAFEEEYTAQLSKDAAREFQEELKKLGIYEGA</sequence>
<dbReference type="PANTHER" id="PTHR11142:SF5">
    <property type="entry name" value="TRNA PSEUDOURIDINE(38_39) SYNTHASE"/>
    <property type="match status" value="1"/>
</dbReference>
<evidence type="ECO:0000259" key="7">
    <source>
        <dbReference type="Pfam" id="PF01416"/>
    </source>
</evidence>
<gene>
    <name evidence="8" type="ORF">OEZ85_004240</name>
</gene>
<feature type="domain" description="Pseudouridine synthase I TruA alpha/beta" evidence="7">
    <location>
        <begin position="151"/>
        <end position="214"/>
    </location>
</feature>
<dbReference type="Gene3D" id="3.30.70.580">
    <property type="entry name" value="Pseudouridine synthase I, catalytic domain, N-terminal subdomain"/>
    <property type="match status" value="1"/>
</dbReference>
<keyword evidence="9" id="KW-1185">Reference proteome</keyword>
<evidence type="ECO:0000313" key="8">
    <source>
        <dbReference type="EMBL" id="WIA21864.1"/>
    </source>
</evidence>
<dbReference type="InterPro" id="IPR003690">
    <property type="entry name" value="MTERF"/>
</dbReference>
<evidence type="ECO:0000256" key="5">
    <source>
        <dbReference type="ARBA" id="ARBA00022946"/>
    </source>
</evidence>
<dbReference type="EMBL" id="CP126221">
    <property type="protein sequence ID" value="WIA21864.1"/>
    <property type="molecule type" value="Genomic_DNA"/>
</dbReference>
<dbReference type="InterPro" id="IPR020103">
    <property type="entry name" value="PsdUridine_synth_cat_dom_sf"/>
</dbReference>
<keyword evidence="3" id="KW-0804">Transcription</keyword>
<evidence type="ECO:0000256" key="6">
    <source>
        <dbReference type="ARBA" id="ARBA00023235"/>
    </source>
</evidence>
<keyword evidence="3" id="KW-0805">Transcription regulation</keyword>
<dbReference type="Gene3D" id="1.25.70.10">
    <property type="entry name" value="Transcription termination factor 3, mitochondrial"/>
    <property type="match status" value="1"/>
</dbReference>
<comment type="similarity">
    <text evidence="2">Belongs to the tRNA pseudouridine synthase TruA family.</text>
</comment>
<protein>
    <recommendedName>
        <fullName evidence="7">Pseudouridine synthase I TruA alpha/beta domain-containing protein</fullName>
    </recommendedName>
</protein>
<dbReference type="InterPro" id="IPR038538">
    <property type="entry name" value="MTERF_sf"/>
</dbReference>
<dbReference type="PANTHER" id="PTHR11142">
    <property type="entry name" value="PSEUDOURIDYLATE SYNTHASE"/>
    <property type="match status" value="1"/>
</dbReference>
<keyword evidence="3" id="KW-0806">Transcription termination</keyword>
<dbReference type="InterPro" id="IPR020097">
    <property type="entry name" value="PsdUridine_synth_TruA_a/b_dom"/>
</dbReference>
<dbReference type="InterPro" id="IPR001406">
    <property type="entry name" value="PsdUridine_synth_TruA"/>
</dbReference>
<comment type="similarity">
    <text evidence="1">Belongs to the mTERF family.</text>
</comment>
<dbReference type="Pfam" id="PF01416">
    <property type="entry name" value="PseudoU_synth_1"/>
    <property type="match status" value="1"/>
</dbReference>
<evidence type="ECO:0000256" key="1">
    <source>
        <dbReference type="ARBA" id="ARBA00007692"/>
    </source>
</evidence>
<dbReference type="SUPFAM" id="SSF55120">
    <property type="entry name" value="Pseudouridine synthase"/>
    <property type="match status" value="1"/>
</dbReference>
<dbReference type="InterPro" id="IPR020094">
    <property type="entry name" value="TruA/RsuA/RluB/E/F_N"/>
</dbReference>
<dbReference type="InterPro" id="IPR020095">
    <property type="entry name" value="PsdUridine_synth_TruA_C"/>
</dbReference>
<reference evidence="8 9" key="1">
    <citation type="submission" date="2023-05" db="EMBL/GenBank/DDBJ databases">
        <title>A 100% complete, gapless, phased diploid assembly of the Scenedesmus obliquus UTEX 3031 genome.</title>
        <authorList>
            <person name="Biondi T.C."/>
            <person name="Hanschen E.R."/>
            <person name="Kwon T."/>
            <person name="Eng W."/>
            <person name="Kruse C.P.S."/>
            <person name="Koehler S.I."/>
            <person name="Kunde Y."/>
            <person name="Gleasner C.D."/>
            <person name="You Mak K.T."/>
            <person name="Polle J."/>
            <person name="Hovde B.T."/>
            <person name="Starkenburg S.R."/>
        </authorList>
    </citation>
    <scope>NUCLEOTIDE SEQUENCE [LARGE SCALE GENOMIC DNA]</scope>
    <source>
        <strain evidence="8 9">DOE0152z</strain>
    </source>
</reference>
<keyword evidence="4" id="KW-0819">tRNA processing</keyword>
<dbReference type="Pfam" id="PF02536">
    <property type="entry name" value="mTERF"/>
    <property type="match status" value="1"/>
</dbReference>
<accession>A0ABY8UK06</accession>
<dbReference type="Proteomes" id="UP001244341">
    <property type="component" value="Chromosome 14b"/>
</dbReference>
<evidence type="ECO:0000256" key="3">
    <source>
        <dbReference type="ARBA" id="ARBA00022472"/>
    </source>
</evidence>
<dbReference type="SMART" id="SM00733">
    <property type="entry name" value="Mterf"/>
    <property type="match status" value="5"/>
</dbReference>
<organism evidence="8 9">
    <name type="scientific">Tetradesmus obliquus</name>
    <name type="common">Green alga</name>
    <name type="synonym">Acutodesmus obliquus</name>
    <dbReference type="NCBI Taxonomy" id="3088"/>
    <lineage>
        <taxon>Eukaryota</taxon>
        <taxon>Viridiplantae</taxon>
        <taxon>Chlorophyta</taxon>
        <taxon>core chlorophytes</taxon>
        <taxon>Chlorophyceae</taxon>
        <taxon>CS clade</taxon>
        <taxon>Sphaeropleales</taxon>
        <taxon>Scenedesmaceae</taxon>
        <taxon>Tetradesmus</taxon>
    </lineage>
</organism>
<proteinExistence type="inferred from homology"/>